<dbReference type="EMBL" id="CABIJS010000123">
    <property type="protein sequence ID" value="VUZ44410.1"/>
    <property type="molecule type" value="Genomic_DNA"/>
</dbReference>
<protein>
    <submittedName>
        <fullName evidence="2">Uncharacterized protein</fullName>
    </submittedName>
</protein>
<name>A0A564YAZ6_HYMDI</name>
<feature type="transmembrane region" description="Helical" evidence="1">
    <location>
        <begin position="107"/>
        <end position="132"/>
    </location>
</feature>
<proteinExistence type="predicted"/>
<keyword evidence="1" id="KW-0472">Membrane</keyword>
<keyword evidence="1" id="KW-0812">Transmembrane</keyword>
<reference evidence="2 3" key="1">
    <citation type="submission" date="2019-07" db="EMBL/GenBank/DDBJ databases">
        <authorList>
            <person name="Jastrzebski P J."/>
            <person name="Paukszto L."/>
            <person name="Jastrzebski P J."/>
        </authorList>
    </citation>
    <scope>NUCLEOTIDE SEQUENCE [LARGE SCALE GENOMIC DNA]</scope>
    <source>
        <strain evidence="2 3">WMS-il1</strain>
    </source>
</reference>
<evidence type="ECO:0000256" key="1">
    <source>
        <dbReference type="SAM" id="Phobius"/>
    </source>
</evidence>
<keyword evidence="1" id="KW-1133">Transmembrane helix</keyword>
<evidence type="ECO:0000313" key="2">
    <source>
        <dbReference type="EMBL" id="VUZ44410.1"/>
    </source>
</evidence>
<accession>A0A564YAZ6</accession>
<sequence length="147" mass="16296">MRSDSMNMLSPSCGMPGLIQIYNIFTPRKIFSTNMCHSATSIGIPAEETRCSDQCPILLRTFSHILRITGPCLLLVGVILMVFDFCNNRSEGRSFSDSSKTLETLTIFDYGVLAIIVGGFLLISMIIARFVANYLTVEEPTVITEFP</sequence>
<gene>
    <name evidence="2" type="ORF">WMSIL1_LOCUS4503</name>
</gene>
<organism evidence="2 3">
    <name type="scientific">Hymenolepis diminuta</name>
    <name type="common">Rat tapeworm</name>
    <dbReference type="NCBI Taxonomy" id="6216"/>
    <lineage>
        <taxon>Eukaryota</taxon>
        <taxon>Metazoa</taxon>
        <taxon>Spiralia</taxon>
        <taxon>Lophotrochozoa</taxon>
        <taxon>Platyhelminthes</taxon>
        <taxon>Cestoda</taxon>
        <taxon>Eucestoda</taxon>
        <taxon>Cyclophyllidea</taxon>
        <taxon>Hymenolepididae</taxon>
        <taxon>Hymenolepis</taxon>
    </lineage>
</organism>
<dbReference type="Proteomes" id="UP000321570">
    <property type="component" value="Unassembled WGS sequence"/>
</dbReference>
<feature type="transmembrane region" description="Helical" evidence="1">
    <location>
        <begin position="68"/>
        <end position="86"/>
    </location>
</feature>
<dbReference type="AlphaFoldDB" id="A0A564YAZ6"/>
<keyword evidence="3" id="KW-1185">Reference proteome</keyword>
<evidence type="ECO:0000313" key="3">
    <source>
        <dbReference type="Proteomes" id="UP000321570"/>
    </source>
</evidence>